<name>A0A2P2PUQ3_RHIMU</name>
<evidence type="ECO:0000259" key="6">
    <source>
        <dbReference type="Pfam" id="PF01061"/>
    </source>
</evidence>
<feature type="transmembrane region" description="Helical" evidence="5">
    <location>
        <begin position="28"/>
        <end position="47"/>
    </location>
</feature>
<dbReference type="GO" id="GO:0140359">
    <property type="term" value="F:ABC-type transporter activity"/>
    <property type="evidence" value="ECO:0007669"/>
    <property type="project" value="InterPro"/>
</dbReference>
<evidence type="ECO:0000256" key="4">
    <source>
        <dbReference type="ARBA" id="ARBA00023136"/>
    </source>
</evidence>
<feature type="domain" description="ABC-2 type transporter transmembrane" evidence="6">
    <location>
        <begin position="2"/>
        <end position="52"/>
    </location>
</feature>
<dbReference type="EMBL" id="GGEC01077967">
    <property type="protein sequence ID" value="MBX58451.1"/>
    <property type="molecule type" value="Transcribed_RNA"/>
</dbReference>
<evidence type="ECO:0000313" key="7">
    <source>
        <dbReference type="EMBL" id="MBX58451.1"/>
    </source>
</evidence>
<dbReference type="AlphaFoldDB" id="A0A2P2PUQ3"/>
<evidence type="ECO:0000256" key="5">
    <source>
        <dbReference type="SAM" id="Phobius"/>
    </source>
</evidence>
<dbReference type="Pfam" id="PF01061">
    <property type="entry name" value="ABC2_membrane"/>
    <property type="match status" value="1"/>
</dbReference>
<dbReference type="GO" id="GO:0016020">
    <property type="term" value="C:membrane"/>
    <property type="evidence" value="ECO:0007669"/>
    <property type="project" value="UniProtKB-SubCell"/>
</dbReference>
<reference evidence="7" key="1">
    <citation type="submission" date="2018-02" db="EMBL/GenBank/DDBJ databases">
        <title>Rhizophora mucronata_Transcriptome.</title>
        <authorList>
            <person name="Meera S.P."/>
            <person name="Sreeshan A."/>
            <person name="Augustine A."/>
        </authorList>
    </citation>
    <scope>NUCLEOTIDE SEQUENCE</scope>
    <source>
        <tissue evidence="7">Leaf</tissue>
    </source>
</reference>
<evidence type="ECO:0000256" key="2">
    <source>
        <dbReference type="ARBA" id="ARBA00022692"/>
    </source>
</evidence>
<evidence type="ECO:0000256" key="3">
    <source>
        <dbReference type="ARBA" id="ARBA00022989"/>
    </source>
</evidence>
<organism evidence="7">
    <name type="scientific">Rhizophora mucronata</name>
    <name type="common">Asiatic mangrove</name>
    <dbReference type="NCBI Taxonomy" id="61149"/>
    <lineage>
        <taxon>Eukaryota</taxon>
        <taxon>Viridiplantae</taxon>
        <taxon>Streptophyta</taxon>
        <taxon>Embryophyta</taxon>
        <taxon>Tracheophyta</taxon>
        <taxon>Spermatophyta</taxon>
        <taxon>Magnoliopsida</taxon>
        <taxon>eudicotyledons</taxon>
        <taxon>Gunneridae</taxon>
        <taxon>Pentapetalae</taxon>
        <taxon>rosids</taxon>
        <taxon>fabids</taxon>
        <taxon>Malpighiales</taxon>
        <taxon>Rhizophoraceae</taxon>
        <taxon>Rhizophora</taxon>
    </lineage>
</organism>
<accession>A0A2P2PUQ3</accession>
<sequence>MLVQAILYVVITYPMIGLQLSASKTLWAFYAIFCTVMSFNYQGMLIVSAMPKS</sequence>
<comment type="subcellular location">
    <subcellularLocation>
        <location evidence="1">Membrane</location>
        <topology evidence="1">Multi-pass membrane protein</topology>
    </subcellularLocation>
</comment>
<proteinExistence type="predicted"/>
<feature type="transmembrane region" description="Helical" evidence="5">
    <location>
        <begin position="5"/>
        <end position="22"/>
    </location>
</feature>
<keyword evidence="4 5" id="KW-0472">Membrane</keyword>
<keyword evidence="3 5" id="KW-1133">Transmembrane helix</keyword>
<protein>
    <recommendedName>
        <fullName evidence="6">ABC-2 type transporter transmembrane domain-containing protein</fullName>
    </recommendedName>
</protein>
<dbReference type="InterPro" id="IPR013525">
    <property type="entry name" value="ABC2_TM"/>
</dbReference>
<keyword evidence="2 5" id="KW-0812">Transmembrane</keyword>
<evidence type="ECO:0000256" key="1">
    <source>
        <dbReference type="ARBA" id="ARBA00004141"/>
    </source>
</evidence>